<organism evidence="1 2">
    <name type="scientific">candidate division TA06 bacterium</name>
    <dbReference type="NCBI Taxonomy" id="2250710"/>
    <lineage>
        <taxon>Bacteria</taxon>
        <taxon>Bacteria division TA06</taxon>
    </lineage>
</organism>
<feature type="non-terminal residue" evidence="1">
    <location>
        <position position="62"/>
    </location>
</feature>
<evidence type="ECO:0000313" key="2">
    <source>
        <dbReference type="Proteomes" id="UP000315534"/>
    </source>
</evidence>
<dbReference type="Proteomes" id="UP000315534">
    <property type="component" value="Unassembled WGS sequence"/>
</dbReference>
<comment type="caution">
    <text evidence="1">The sequence shown here is derived from an EMBL/GenBank/DDBJ whole genome shotgun (WGS) entry which is preliminary data.</text>
</comment>
<dbReference type="AlphaFoldDB" id="A0A523XKD6"/>
<proteinExistence type="predicted"/>
<protein>
    <submittedName>
        <fullName evidence="1">Uncharacterized protein</fullName>
    </submittedName>
</protein>
<sequence length="62" mass="6836">MAKVELSGKKTIRLDSSANLEDIYKETDHLRLPVEPTSKSKPIVKFLHEGGYGYGSLTEGSL</sequence>
<dbReference type="EMBL" id="SOIP01000396">
    <property type="protein sequence ID" value="TET79753.1"/>
    <property type="molecule type" value="Genomic_DNA"/>
</dbReference>
<reference evidence="1 2" key="1">
    <citation type="submission" date="2019-03" db="EMBL/GenBank/DDBJ databases">
        <title>Metabolic potential of uncultured bacteria and archaea associated with petroleum seepage in deep-sea sediments.</title>
        <authorList>
            <person name="Dong X."/>
            <person name="Hubert C."/>
        </authorList>
    </citation>
    <scope>NUCLEOTIDE SEQUENCE [LARGE SCALE GENOMIC DNA]</scope>
    <source>
        <strain evidence="1">E29_bin36</strain>
    </source>
</reference>
<evidence type="ECO:0000313" key="1">
    <source>
        <dbReference type="EMBL" id="TET79753.1"/>
    </source>
</evidence>
<name>A0A523XKD6_UNCT6</name>
<accession>A0A523XKD6</accession>
<gene>
    <name evidence="1" type="ORF">E3J38_06755</name>
</gene>